<proteinExistence type="predicted"/>
<comment type="subcellular location">
    <subcellularLocation>
        <location evidence="1">Membrane</location>
        <topology evidence="1">Multi-pass membrane protein</topology>
    </subcellularLocation>
</comment>
<gene>
    <name evidence="6" type="ORF">CPOL0286_LOCUS12524</name>
</gene>
<dbReference type="PANTHER" id="PTHR15371">
    <property type="entry name" value="TIM23"/>
    <property type="match status" value="1"/>
</dbReference>
<dbReference type="GO" id="GO:0005744">
    <property type="term" value="C:TIM23 mitochondrial import inner membrane translocase complex"/>
    <property type="evidence" value="ECO:0007669"/>
    <property type="project" value="TreeGrafter"/>
</dbReference>
<accession>A0A6T8AZV1</accession>
<organism evidence="6">
    <name type="scientific">Prymnesium polylepis</name>
    <dbReference type="NCBI Taxonomy" id="72548"/>
    <lineage>
        <taxon>Eukaryota</taxon>
        <taxon>Haptista</taxon>
        <taxon>Haptophyta</taxon>
        <taxon>Prymnesiophyceae</taxon>
        <taxon>Prymnesiales</taxon>
        <taxon>Prymnesiaceae</taxon>
        <taxon>Prymnesium</taxon>
    </lineage>
</organism>
<keyword evidence="3" id="KW-1133">Transmembrane helix</keyword>
<dbReference type="EMBL" id="HBKO01027263">
    <property type="protein sequence ID" value="CAE2238455.1"/>
    <property type="molecule type" value="Transcribed_RNA"/>
</dbReference>
<evidence type="ECO:0000256" key="3">
    <source>
        <dbReference type="ARBA" id="ARBA00022989"/>
    </source>
</evidence>
<dbReference type="InterPro" id="IPR045238">
    <property type="entry name" value="Tim23-like"/>
</dbReference>
<dbReference type="GO" id="GO:0008320">
    <property type="term" value="F:protein transmembrane transporter activity"/>
    <property type="evidence" value="ECO:0007669"/>
    <property type="project" value="TreeGrafter"/>
</dbReference>
<evidence type="ECO:0000256" key="2">
    <source>
        <dbReference type="ARBA" id="ARBA00022692"/>
    </source>
</evidence>
<name>A0A6T8AZV1_9EUKA</name>
<keyword evidence="4" id="KW-0472">Membrane</keyword>
<evidence type="ECO:0000256" key="5">
    <source>
        <dbReference type="SAM" id="MobiDB-lite"/>
    </source>
</evidence>
<evidence type="ECO:0000313" key="6">
    <source>
        <dbReference type="EMBL" id="CAE2238455.1"/>
    </source>
</evidence>
<evidence type="ECO:0000256" key="1">
    <source>
        <dbReference type="ARBA" id="ARBA00004141"/>
    </source>
</evidence>
<feature type="region of interest" description="Disordered" evidence="5">
    <location>
        <begin position="1"/>
        <end position="25"/>
    </location>
</feature>
<sequence length="204" mass="21332">MSSDSTVMADPYALKDGAMPPPPPLNTGSLGPAFGGFPTLPAEANVGPTVQPDFLFPENDTDENFRRSWGDRLSFHIGGAYFAGLTTGGAYGLYEGLKASQGERQRIRINSVLNQMGRRGPGWGNGLGAMALMWSVFETLAFTVRGEDDVLNPIGAALVTGSLYKSFAGPKVAAATGLGLGALVAAGTLGSKQFAQRGMLKNFL</sequence>
<evidence type="ECO:0000256" key="4">
    <source>
        <dbReference type="ARBA" id="ARBA00023136"/>
    </source>
</evidence>
<dbReference type="AlphaFoldDB" id="A0A6T8AZV1"/>
<evidence type="ECO:0008006" key="7">
    <source>
        <dbReference type="Google" id="ProtNLM"/>
    </source>
</evidence>
<dbReference type="Pfam" id="PF02466">
    <property type="entry name" value="Tim17"/>
    <property type="match status" value="1"/>
</dbReference>
<dbReference type="PANTHER" id="PTHR15371:SF0">
    <property type="entry name" value="SD19278P"/>
    <property type="match status" value="1"/>
</dbReference>
<reference evidence="6" key="1">
    <citation type="submission" date="2021-01" db="EMBL/GenBank/DDBJ databases">
        <authorList>
            <person name="Corre E."/>
            <person name="Pelletier E."/>
            <person name="Niang G."/>
            <person name="Scheremetjew M."/>
            <person name="Finn R."/>
            <person name="Kale V."/>
            <person name="Holt S."/>
            <person name="Cochrane G."/>
            <person name="Meng A."/>
            <person name="Brown T."/>
            <person name="Cohen L."/>
        </authorList>
    </citation>
    <scope>NUCLEOTIDE SEQUENCE</scope>
    <source>
        <strain evidence="6">UIO037</strain>
    </source>
</reference>
<dbReference type="GO" id="GO:0030150">
    <property type="term" value="P:protein import into mitochondrial matrix"/>
    <property type="evidence" value="ECO:0007669"/>
    <property type="project" value="TreeGrafter"/>
</dbReference>
<keyword evidence="2" id="KW-0812">Transmembrane</keyword>
<protein>
    <recommendedName>
        <fullName evidence="7">Mitochondrial import inner membrane translocase subunit TIM23</fullName>
    </recommendedName>
</protein>